<dbReference type="InterPro" id="IPR051560">
    <property type="entry name" value="MAM_domain-containing"/>
</dbReference>
<dbReference type="CDD" id="cd00112">
    <property type="entry name" value="LDLa"/>
    <property type="match status" value="2"/>
</dbReference>
<dbReference type="PANTHER" id="PTHR23282">
    <property type="entry name" value="APICAL ENDOSOMAL GLYCOPROTEIN PRECURSOR"/>
    <property type="match status" value="1"/>
</dbReference>
<dbReference type="InterPro" id="IPR002172">
    <property type="entry name" value="LDrepeatLR_classA_rpt"/>
</dbReference>
<evidence type="ECO:0000256" key="1">
    <source>
        <dbReference type="ARBA" id="ARBA00023157"/>
    </source>
</evidence>
<sequence>MMIIIIIVIISTVDVLIGVIITVIIIIVIVIIIIIIIITIIVVTAITIAVLVSSSCTFEDDMCTWNDVSRGSFEWVRGRNGNNATESGPSIDHTMGTANGWFAYIHSSNGTGTQHASLENRVIRQTSSTCQLNFWYYISSKSFSNNINVELHESDIITSLMRYTHKSNVWQQATVAIGKVSRPFRLMFYGTRSFSLRSDVAIDDITLTDCNFPKPEEHCEKYEFHCKNKACIDSSQICDLSNDCGDGSDENDCDEFNSCDFDFGLCDWSQDWNDDFDWTRTSGETLSYSTGPKRDHSTGTGTGYYIYTEASSPRKKGEKARLYSPVIGPPSSNECWIRFFYHMNGFQMGTLNVYTRTSVFGKYEKLWTKTGHVADYWERADVQLTSNQKFQVVFESIIGGYSSDIALDDVSFLPGCDISDNNEKLPNGTEPKTTPRPCPIGLYSCRDGTGCIQYTNVCDFEKNCNDKSDEDVCGDCDFESGLCGWTDYSIGKFKWASHQGDTMGKIGPAKDHTTNSIKGILKLNMIDPVTGKILKNLYSQKKDLGNAWVKQSVKIGAHERGFSLQFQALPQTQSGTLTITTDIAVDDLKLINCDPAPIRIHTTPTTTPGKHSKTTPGKHSKTTPGKHITTKPGKTPTGSSS</sequence>
<name>A0A0L8FMG2_OCTBM</name>
<dbReference type="PROSITE" id="PS50068">
    <property type="entry name" value="LDLRA_2"/>
    <property type="match status" value="2"/>
</dbReference>
<dbReference type="InterPro" id="IPR000998">
    <property type="entry name" value="MAM_dom"/>
</dbReference>
<protein>
    <recommendedName>
        <fullName evidence="5">MAM domain-containing protein</fullName>
    </recommendedName>
</protein>
<feature type="disulfide bond" evidence="2">
    <location>
        <begin position="226"/>
        <end position="244"/>
    </location>
</feature>
<dbReference type="GO" id="GO:0016020">
    <property type="term" value="C:membrane"/>
    <property type="evidence" value="ECO:0007669"/>
    <property type="project" value="InterPro"/>
</dbReference>
<dbReference type="PROSITE" id="PS50060">
    <property type="entry name" value="MAM_2"/>
    <property type="match status" value="3"/>
</dbReference>
<gene>
    <name evidence="6" type="ORF">OCBIM_22014049mg</name>
</gene>
<feature type="non-terminal residue" evidence="6">
    <location>
        <position position="641"/>
    </location>
</feature>
<accession>A0A0L8FMG2</accession>
<dbReference type="EMBL" id="KQ428735">
    <property type="protein sequence ID" value="KOF65896.1"/>
    <property type="molecule type" value="Genomic_DNA"/>
</dbReference>
<dbReference type="Pfam" id="PF00629">
    <property type="entry name" value="MAM"/>
    <property type="match status" value="2"/>
</dbReference>
<dbReference type="OrthoDB" id="6113314at2759"/>
<dbReference type="Gene3D" id="4.10.400.10">
    <property type="entry name" value="Low-density Lipoprotein Receptor"/>
    <property type="match status" value="2"/>
</dbReference>
<dbReference type="SMART" id="SM00137">
    <property type="entry name" value="MAM"/>
    <property type="match status" value="2"/>
</dbReference>
<evidence type="ECO:0000256" key="2">
    <source>
        <dbReference type="PROSITE-ProRule" id="PRU00124"/>
    </source>
</evidence>
<dbReference type="CDD" id="cd06263">
    <property type="entry name" value="MAM"/>
    <property type="match status" value="2"/>
</dbReference>
<evidence type="ECO:0000256" key="3">
    <source>
        <dbReference type="SAM" id="MobiDB-lite"/>
    </source>
</evidence>
<reference evidence="6" key="1">
    <citation type="submission" date="2015-07" db="EMBL/GenBank/DDBJ databases">
        <title>MeaNS - Measles Nucleotide Surveillance Program.</title>
        <authorList>
            <person name="Tran T."/>
            <person name="Druce J."/>
        </authorList>
    </citation>
    <scope>NUCLEOTIDE SEQUENCE</scope>
    <source>
        <strain evidence="6">UCB-OBI-ISO-001</strain>
        <tissue evidence="6">Gonad</tissue>
    </source>
</reference>
<evidence type="ECO:0000256" key="4">
    <source>
        <dbReference type="SAM" id="Phobius"/>
    </source>
</evidence>
<dbReference type="PRINTS" id="PR00020">
    <property type="entry name" value="MAMDOMAIN"/>
</dbReference>
<feature type="transmembrane region" description="Helical" evidence="4">
    <location>
        <begin position="6"/>
        <end position="27"/>
    </location>
</feature>
<evidence type="ECO:0000259" key="5">
    <source>
        <dbReference type="PROSITE" id="PS50060"/>
    </source>
</evidence>
<organism evidence="6">
    <name type="scientific">Octopus bimaculoides</name>
    <name type="common">California two-spotted octopus</name>
    <dbReference type="NCBI Taxonomy" id="37653"/>
    <lineage>
        <taxon>Eukaryota</taxon>
        <taxon>Metazoa</taxon>
        <taxon>Spiralia</taxon>
        <taxon>Lophotrochozoa</taxon>
        <taxon>Mollusca</taxon>
        <taxon>Cephalopoda</taxon>
        <taxon>Coleoidea</taxon>
        <taxon>Octopodiformes</taxon>
        <taxon>Octopoda</taxon>
        <taxon>Incirrata</taxon>
        <taxon>Octopodidae</taxon>
        <taxon>Octopus</taxon>
    </lineage>
</organism>
<keyword evidence="4" id="KW-1133">Transmembrane helix</keyword>
<dbReference type="InterPro" id="IPR036055">
    <property type="entry name" value="LDL_receptor-like_sf"/>
</dbReference>
<dbReference type="AlphaFoldDB" id="A0A0L8FMG2"/>
<feature type="compositionally biased region" description="Basic residues" evidence="3">
    <location>
        <begin position="610"/>
        <end position="621"/>
    </location>
</feature>
<keyword evidence="4" id="KW-0472">Membrane</keyword>
<evidence type="ECO:0000313" key="6">
    <source>
        <dbReference type="EMBL" id="KOF65896.1"/>
    </source>
</evidence>
<feature type="domain" description="MAM" evidence="5">
    <location>
        <begin position="54"/>
        <end position="212"/>
    </location>
</feature>
<feature type="region of interest" description="Disordered" evidence="3">
    <location>
        <begin position="599"/>
        <end position="641"/>
    </location>
</feature>
<dbReference type="SUPFAM" id="SSF49899">
    <property type="entry name" value="Concanavalin A-like lectins/glucanases"/>
    <property type="match status" value="3"/>
</dbReference>
<dbReference type="SUPFAM" id="SSF57424">
    <property type="entry name" value="LDL receptor-like module"/>
    <property type="match status" value="2"/>
</dbReference>
<dbReference type="Pfam" id="PF00057">
    <property type="entry name" value="Ldl_recept_a"/>
    <property type="match status" value="1"/>
</dbReference>
<dbReference type="PROSITE" id="PS01209">
    <property type="entry name" value="LDLRA_1"/>
    <property type="match status" value="2"/>
</dbReference>
<dbReference type="PRINTS" id="PR00261">
    <property type="entry name" value="LDLRECEPTOR"/>
</dbReference>
<feature type="domain" description="MAM" evidence="5">
    <location>
        <begin position="474"/>
        <end position="519"/>
    </location>
</feature>
<proteinExistence type="predicted"/>
<feature type="disulfide bond" evidence="2">
    <location>
        <begin position="458"/>
        <end position="473"/>
    </location>
</feature>
<keyword evidence="1 2" id="KW-1015">Disulfide bond</keyword>
<feature type="transmembrane region" description="Helical" evidence="4">
    <location>
        <begin position="32"/>
        <end position="52"/>
    </location>
</feature>
<dbReference type="SMART" id="SM00192">
    <property type="entry name" value="LDLa"/>
    <property type="match status" value="2"/>
</dbReference>
<dbReference type="InterPro" id="IPR013320">
    <property type="entry name" value="ConA-like_dom_sf"/>
</dbReference>
<feature type="disulfide bond" evidence="2">
    <location>
        <begin position="219"/>
        <end position="231"/>
    </location>
</feature>
<comment type="caution">
    <text evidence="2">Lacks conserved residue(s) required for the propagation of feature annotation.</text>
</comment>
<feature type="disulfide bond" evidence="2">
    <location>
        <begin position="238"/>
        <end position="253"/>
    </location>
</feature>
<dbReference type="PANTHER" id="PTHR23282:SF101">
    <property type="entry name" value="MAM DOMAIN-CONTAINING PROTEIN"/>
    <property type="match status" value="1"/>
</dbReference>
<keyword evidence="4" id="KW-0812">Transmembrane</keyword>
<dbReference type="InterPro" id="IPR023415">
    <property type="entry name" value="LDLR_class-A_CS"/>
</dbReference>
<dbReference type="Gene3D" id="2.60.120.200">
    <property type="match status" value="4"/>
</dbReference>
<feature type="domain" description="MAM" evidence="5">
    <location>
        <begin position="257"/>
        <end position="418"/>
    </location>
</feature>